<evidence type="ECO:0000313" key="5">
    <source>
        <dbReference type="EMBL" id="SNS50470.1"/>
    </source>
</evidence>
<dbReference type="Pfam" id="PF00072">
    <property type="entry name" value="Response_reg"/>
    <property type="match status" value="1"/>
</dbReference>
<dbReference type="SUPFAM" id="SSF46785">
    <property type="entry name" value="Winged helix' DNA-binding domain"/>
    <property type="match status" value="1"/>
</dbReference>
<dbReference type="InterPro" id="IPR051271">
    <property type="entry name" value="2C-system_Tx_regulators"/>
</dbReference>
<evidence type="ECO:0000256" key="3">
    <source>
        <dbReference type="PROSITE-ProRule" id="PRU00169"/>
    </source>
</evidence>
<dbReference type="AlphaFoldDB" id="A0A239F0D8"/>
<name>A0A239F0D8_9FIRM</name>
<protein>
    <recommendedName>
        <fullName evidence="1">Stage 0 sporulation protein A homolog</fullName>
    </recommendedName>
</protein>
<dbReference type="Gene3D" id="3.40.50.2300">
    <property type="match status" value="1"/>
</dbReference>
<dbReference type="CDD" id="cd00156">
    <property type="entry name" value="REC"/>
    <property type="match status" value="1"/>
</dbReference>
<feature type="modified residue" description="4-aspartylphosphate" evidence="3">
    <location>
        <position position="57"/>
    </location>
</feature>
<dbReference type="SUPFAM" id="SSF52172">
    <property type="entry name" value="CheY-like"/>
    <property type="match status" value="1"/>
</dbReference>
<comment type="function">
    <text evidence="2">May play the central regulatory role in sporulation. It may be an element of the effector pathway responsible for the activation of sporulation genes in response to nutritional stress. Spo0A may act in concert with spo0H (a sigma factor) to control the expression of some genes that are critical to the sporulation process.</text>
</comment>
<sequence length="211" mass="24457">MKENENTKVLVIDDEADILYTIKEICTYCGYEVITTQSGREGYNLCKREKPNLVIVDYHMPNWDGLTTIKKIKELDQAVAILVLTVDERQEISDKFMEVGATDFAIKPIKAPDLIARMNVNLKINRIQQKMIEDRESIFVDKGISPATLSIIIEYLRKQNSDVTIDDITSNVNLAYQTVHRYIQYLLEEERLEVIPIYGKLGRPKNRYRLL</sequence>
<keyword evidence="6" id="KW-1185">Reference proteome</keyword>
<dbReference type="InterPro" id="IPR036390">
    <property type="entry name" value="WH_DNA-bd_sf"/>
</dbReference>
<dbReference type="InterPro" id="IPR001789">
    <property type="entry name" value="Sig_transdc_resp-reg_receiver"/>
</dbReference>
<dbReference type="OrthoDB" id="9759232at2"/>
<evidence type="ECO:0000313" key="6">
    <source>
        <dbReference type="Proteomes" id="UP000198304"/>
    </source>
</evidence>
<dbReference type="GO" id="GO:0000156">
    <property type="term" value="F:phosphorelay response regulator activity"/>
    <property type="evidence" value="ECO:0007669"/>
    <property type="project" value="TreeGrafter"/>
</dbReference>
<dbReference type="Proteomes" id="UP000198304">
    <property type="component" value="Unassembled WGS sequence"/>
</dbReference>
<organism evidence="5 6">
    <name type="scientific">Anaerovirgula multivorans</name>
    <dbReference type="NCBI Taxonomy" id="312168"/>
    <lineage>
        <taxon>Bacteria</taxon>
        <taxon>Bacillati</taxon>
        <taxon>Bacillota</taxon>
        <taxon>Clostridia</taxon>
        <taxon>Peptostreptococcales</taxon>
        <taxon>Natronincolaceae</taxon>
        <taxon>Anaerovirgula</taxon>
    </lineage>
</organism>
<keyword evidence="3" id="KW-0597">Phosphoprotein</keyword>
<dbReference type="PROSITE" id="PS50110">
    <property type="entry name" value="RESPONSE_REGULATORY"/>
    <property type="match status" value="1"/>
</dbReference>
<proteinExistence type="predicted"/>
<feature type="domain" description="Response regulatory" evidence="4">
    <location>
        <begin position="8"/>
        <end position="122"/>
    </location>
</feature>
<reference evidence="5 6" key="1">
    <citation type="submission" date="2017-06" db="EMBL/GenBank/DDBJ databases">
        <authorList>
            <person name="Kim H.J."/>
            <person name="Triplett B.A."/>
        </authorList>
    </citation>
    <scope>NUCLEOTIDE SEQUENCE [LARGE SCALE GENOMIC DNA]</scope>
    <source>
        <strain evidence="5 6">SCA</strain>
    </source>
</reference>
<dbReference type="PANTHER" id="PTHR45526:SF1">
    <property type="entry name" value="TRANSCRIPTIONAL REGULATORY PROTEIN DCUR-RELATED"/>
    <property type="match status" value="1"/>
</dbReference>
<evidence type="ECO:0000259" key="4">
    <source>
        <dbReference type="PROSITE" id="PS50110"/>
    </source>
</evidence>
<dbReference type="RefSeq" id="WP_089283300.1">
    <property type="nucleotide sequence ID" value="NZ_FZOJ01000011.1"/>
</dbReference>
<dbReference type="InterPro" id="IPR011006">
    <property type="entry name" value="CheY-like_superfamily"/>
</dbReference>
<dbReference type="SMART" id="SM00448">
    <property type="entry name" value="REC"/>
    <property type="match status" value="1"/>
</dbReference>
<gene>
    <name evidence="5" type="ORF">SAMN05446037_1011132</name>
</gene>
<evidence type="ECO:0000256" key="2">
    <source>
        <dbReference type="ARBA" id="ARBA00024867"/>
    </source>
</evidence>
<evidence type="ECO:0000256" key="1">
    <source>
        <dbReference type="ARBA" id="ARBA00018672"/>
    </source>
</evidence>
<accession>A0A239F0D8</accession>
<dbReference type="EMBL" id="FZOJ01000011">
    <property type="protein sequence ID" value="SNS50470.1"/>
    <property type="molecule type" value="Genomic_DNA"/>
</dbReference>
<dbReference type="PANTHER" id="PTHR45526">
    <property type="entry name" value="TRANSCRIPTIONAL REGULATORY PROTEIN DPIA"/>
    <property type="match status" value="1"/>
</dbReference>